<proteinExistence type="predicted"/>
<organism evidence="2 3">
    <name type="scientific">Flavobacterium terrigena</name>
    <dbReference type="NCBI Taxonomy" id="402734"/>
    <lineage>
        <taxon>Bacteria</taxon>
        <taxon>Pseudomonadati</taxon>
        <taxon>Bacteroidota</taxon>
        <taxon>Flavobacteriia</taxon>
        <taxon>Flavobacteriales</taxon>
        <taxon>Flavobacteriaceae</taxon>
        <taxon>Flavobacterium</taxon>
    </lineage>
</organism>
<dbReference type="Gene3D" id="1.25.40.10">
    <property type="entry name" value="Tetratricopeptide repeat domain"/>
    <property type="match status" value="1"/>
</dbReference>
<evidence type="ECO:0000256" key="1">
    <source>
        <dbReference type="SAM" id="SignalP"/>
    </source>
</evidence>
<protein>
    <submittedName>
        <fullName evidence="2">TPR repeat</fullName>
    </submittedName>
</protein>
<dbReference type="InterPro" id="IPR011990">
    <property type="entry name" value="TPR-like_helical_dom_sf"/>
</dbReference>
<dbReference type="SUPFAM" id="SSF48452">
    <property type="entry name" value="TPR-like"/>
    <property type="match status" value="1"/>
</dbReference>
<name>A0A1H6SPH6_9FLAO</name>
<evidence type="ECO:0000313" key="2">
    <source>
        <dbReference type="EMBL" id="SEI65755.1"/>
    </source>
</evidence>
<accession>A0A1H6SPH6</accession>
<dbReference type="OrthoDB" id="1354863at2"/>
<dbReference type="RefSeq" id="WP_143055606.1">
    <property type="nucleotide sequence ID" value="NZ_CBCSJU010000002.1"/>
</dbReference>
<keyword evidence="1" id="KW-0732">Signal</keyword>
<keyword evidence="3" id="KW-1185">Reference proteome</keyword>
<feature type="signal peptide" evidence="1">
    <location>
        <begin position="1"/>
        <end position="19"/>
    </location>
</feature>
<feature type="chain" id="PRO_5011651163" evidence="1">
    <location>
        <begin position="20"/>
        <end position="131"/>
    </location>
</feature>
<dbReference type="STRING" id="402734.SAMN05660918_1309"/>
<dbReference type="AlphaFoldDB" id="A0A1H6SPH6"/>
<sequence>MKKIIFLFVMLFVGQITFAKDKDLLLKEARQFALDKDYNAAIQSYKAYVKIAKNDDLKDVYFEFANCYYKNNDSKMAVKTLKKSIKRYGLTEEDLIYNKVLDSKLSDITIAELYNDFTRLRNKYVTYQEKN</sequence>
<evidence type="ECO:0000313" key="3">
    <source>
        <dbReference type="Proteomes" id="UP000199702"/>
    </source>
</evidence>
<dbReference type="Proteomes" id="UP000199702">
    <property type="component" value="Unassembled WGS sequence"/>
</dbReference>
<dbReference type="EMBL" id="FNYA01000002">
    <property type="protein sequence ID" value="SEI65755.1"/>
    <property type="molecule type" value="Genomic_DNA"/>
</dbReference>
<gene>
    <name evidence="2" type="ORF">SAMN05660918_1309</name>
</gene>
<reference evidence="3" key="1">
    <citation type="submission" date="2016-10" db="EMBL/GenBank/DDBJ databases">
        <authorList>
            <person name="Varghese N."/>
            <person name="Submissions S."/>
        </authorList>
    </citation>
    <scope>NUCLEOTIDE SEQUENCE [LARGE SCALE GENOMIC DNA]</scope>
    <source>
        <strain evidence="3">DSM 17934</strain>
    </source>
</reference>